<evidence type="ECO:0000259" key="9">
    <source>
        <dbReference type="PROSITE" id="PS50217"/>
    </source>
</evidence>
<name>S2J9L6_MUCC1</name>
<dbReference type="PROSITE" id="PS00036">
    <property type="entry name" value="BZIP_BASIC"/>
    <property type="match status" value="1"/>
</dbReference>
<dbReference type="GO" id="GO:0005634">
    <property type="term" value="C:nucleus"/>
    <property type="evidence" value="ECO:0007669"/>
    <property type="project" value="UniProtKB-SubCell"/>
</dbReference>
<gene>
    <name evidence="10" type="ORF">HMPREF1544_06366</name>
</gene>
<dbReference type="InterPro" id="IPR046347">
    <property type="entry name" value="bZIP_sf"/>
</dbReference>
<feature type="domain" description="BZIP" evidence="9">
    <location>
        <begin position="207"/>
        <end position="267"/>
    </location>
</feature>
<feature type="compositionally biased region" description="Polar residues" evidence="8">
    <location>
        <begin position="60"/>
        <end position="69"/>
    </location>
</feature>
<protein>
    <recommendedName>
        <fullName evidence="9">BZIP domain-containing protein</fullName>
    </recommendedName>
</protein>
<dbReference type="STRING" id="1220926.S2J9L6"/>
<feature type="compositionally biased region" description="Acidic residues" evidence="8">
    <location>
        <begin position="182"/>
        <end position="194"/>
    </location>
</feature>
<dbReference type="OrthoDB" id="5571888at2759"/>
<dbReference type="Pfam" id="PF00170">
    <property type="entry name" value="bZIP_1"/>
    <property type="match status" value="1"/>
</dbReference>
<feature type="region of interest" description="Disordered" evidence="8">
    <location>
        <begin position="271"/>
        <end position="305"/>
    </location>
</feature>
<feature type="compositionally biased region" description="Low complexity" evidence="8">
    <location>
        <begin position="81"/>
        <end position="100"/>
    </location>
</feature>
<evidence type="ECO:0000256" key="7">
    <source>
        <dbReference type="SAM" id="Coils"/>
    </source>
</evidence>
<evidence type="ECO:0000256" key="5">
    <source>
        <dbReference type="ARBA" id="ARBA00023163"/>
    </source>
</evidence>
<evidence type="ECO:0000256" key="4">
    <source>
        <dbReference type="ARBA" id="ARBA00023125"/>
    </source>
</evidence>
<dbReference type="CDD" id="cd14810">
    <property type="entry name" value="bZIP_u1"/>
    <property type="match status" value="1"/>
</dbReference>
<keyword evidence="4" id="KW-0238">DNA-binding</keyword>
<evidence type="ECO:0000313" key="10">
    <source>
        <dbReference type="EMBL" id="EPB86841.1"/>
    </source>
</evidence>
<keyword evidence="7" id="KW-0175">Coiled coil</keyword>
<evidence type="ECO:0000256" key="1">
    <source>
        <dbReference type="ARBA" id="ARBA00004123"/>
    </source>
</evidence>
<evidence type="ECO:0000313" key="11">
    <source>
        <dbReference type="Proteomes" id="UP000014254"/>
    </source>
</evidence>
<feature type="compositionally biased region" description="Polar residues" evidence="8">
    <location>
        <begin position="196"/>
        <end position="207"/>
    </location>
</feature>
<dbReference type="InParanoid" id="S2J9L6"/>
<dbReference type="EMBL" id="KE123980">
    <property type="protein sequence ID" value="EPB86841.1"/>
    <property type="molecule type" value="Genomic_DNA"/>
</dbReference>
<dbReference type="PANTHER" id="PTHR47416:SF8">
    <property type="entry name" value="BASIC-LEUCINE ZIPPER TRANSCRIPTION FACTOR E-RELATED"/>
    <property type="match status" value="1"/>
</dbReference>
<sequence length="594" mass="66842">MDQIDLNTWLTGDDDIMDTLVGLASIPDEPTSSHQNSQNSGADILEYLLQTGNIHNNNNPAFQPMNTQLTQPHPLPPSTAPAPAFSSTSAQASQVTKQQSPAPTPIVISDAVFRDSVSVVQEKDNFVTFLPLSTPATKKKQTAPKKAKFKEPIFVTESPQSYKKKKKATAAANPSNHSSAEDNSDDDMLLEDDMSSPNHSNSTLKQMTSKERRQLRNKISARNFRVRRKEYITQLEEKVADHESTINDLKKENEKLRQANQDLMKQLLIQPITPPSSSGDELLSGSSTSSGSEGHNSPDAAPPTYHFQLNDLYDFNLFDQQAQQAQQQTQMNESSNLFYLNHATMPDWDMTQVLSDKSKSISPDDYQRELSRELINDYPLLAPALMSIVLRHTLSLEYVTALAKEFSDKVGADLVGTDHAKTKHTDEDQETIRAFDMEDLKAGINTLKIEDEQDSAEKKPELTELELTKIVLTKFYKYYVVYRARGLTHEEIIEKCKPCALGEVECRPLLTRLKNKITDQGRKEKSSSSKGNNIQTLQTYCRVAGNLLRHPHRMTRVSDVLRKEIEFTENKHTSRVESHYKSLFGSSQKPRITS</sequence>
<evidence type="ECO:0000256" key="6">
    <source>
        <dbReference type="ARBA" id="ARBA00023242"/>
    </source>
</evidence>
<dbReference type="Gene3D" id="1.20.5.170">
    <property type="match status" value="1"/>
</dbReference>
<accession>S2J9L6</accession>
<feature type="compositionally biased region" description="Low complexity" evidence="8">
    <location>
        <begin position="276"/>
        <end position="294"/>
    </location>
</feature>
<dbReference type="InterPro" id="IPR004827">
    <property type="entry name" value="bZIP"/>
</dbReference>
<keyword evidence="3" id="KW-0805">Transcription regulation</keyword>
<dbReference type="GO" id="GO:0003700">
    <property type="term" value="F:DNA-binding transcription factor activity"/>
    <property type="evidence" value="ECO:0007669"/>
    <property type="project" value="InterPro"/>
</dbReference>
<comment type="similarity">
    <text evidence="2">Belongs to the bZIP family.</text>
</comment>
<evidence type="ECO:0000256" key="8">
    <source>
        <dbReference type="SAM" id="MobiDB-lite"/>
    </source>
</evidence>
<keyword evidence="11" id="KW-1185">Reference proteome</keyword>
<dbReference type="VEuPathDB" id="FungiDB:HMPREF1544_06366"/>
<evidence type="ECO:0000256" key="2">
    <source>
        <dbReference type="ARBA" id="ARBA00007163"/>
    </source>
</evidence>
<dbReference type="SUPFAM" id="SSF57959">
    <property type="entry name" value="Leucine zipper domain"/>
    <property type="match status" value="1"/>
</dbReference>
<keyword evidence="6" id="KW-0539">Nucleus</keyword>
<feature type="region of interest" description="Disordered" evidence="8">
    <location>
        <begin position="158"/>
        <end position="221"/>
    </location>
</feature>
<dbReference type="eggNOG" id="ENOG502S89P">
    <property type="taxonomic scope" value="Eukaryota"/>
</dbReference>
<dbReference type="GO" id="GO:0003677">
    <property type="term" value="F:DNA binding"/>
    <property type="evidence" value="ECO:0007669"/>
    <property type="project" value="UniProtKB-KW"/>
</dbReference>
<dbReference type="PANTHER" id="PTHR47416">
    <property type="entry name" value="BASIC-LEUCINE ZIPPER TRANSCRIPTION FACTOR F-RELATED"/>
    <property type="match status" value="1"/>
</dbReference>
<dbReference type="SMART" id="SM00338">
    <property type="entry name" value="BRLZ"/>
    <property type="match status" value="1"/>
</dbReference>
<evidence type="ECO:0000256" key="3">
    <source>
        <dbReference type="ARBA" id="ARBA00023015"/>
    </source>
</evidence>
<proteinExistence type="inferred from homology"/>
<keyword evidence="5" id="KW-0804">Transcription</keyword>
<dbReference type="PROSITE" id="PS50217">
    <property type="entry name" value="BZIP"/>
    <property type="match status" value="1"/>
</dbReference>
<feature type="coiled-coil region" evidence="7">
    <location>
        <begin position="232"/>
        <end position="266"/>
    </location>
</feature>
<feature type="region of interest" description="Disordered" evidence="8">
    <location>
        <begin position="60"/>
        <end position="102"/>
    </location>
</feature>
<dbReference type="OMA" id="NICDANE"/>
<reference evidence="11" key="1">
    <citation type="submission" date="2013-05" db="EMBL/GenBank/DDBJ databases">
        <title>The Genome sequence of Mucor circinelloides f. circinelloides 1006PhL.</title>
        <authorList>
            <consortium name="The Broad Institute Genomics Platform"/>
            <person name="Cuomo C."/>
            <person name="Earl A."/>
            <person name="Findley K."/>
            <person name="Lee S.C."/>
            <person name="Walker B."/>
            <person name="Young S."/>
            <person name="Zeng Q."/>
            <person name="Gargeya S."/>
            <person name="Fitzgerald M."/>
            <person name="Haas B."/>
            <person name="Abouelleil A."/>
            <person name="Allen A.W."/>
            <person name="Alvarado L."/>
            <person name="Arachchi H.M."/>
            <person name="Berlin A.M."/>
            <person name="Chapman S.B."/>
            <person name="Gainer-Dewar J."/>
            <person name="Goldberg J."/>
            <person name="Griggs A."/>
            <person name="Gujja S."/>
            <person name="Hansen M."/>
            <person name="Howarth C."/>
            <person name="Imamovic A."/>
            <person name="Ireland A."/>
            <person name="Larimer J."/>
            <person name="McCowan C."/>
            <person name="Murphy C."/>
            <person name="Pearson M."/>
            <person name="Poon T.W."/>
            <person name="Priest M."/>
            <person name="Roberts A."/>
            <person name="Saif S."/>
            <person name="Shea T."/>
            <person name="Sisk P."/>
            <person name="Sykes S."/>
            <person name="Wortman J."/>
            <person name="Nusbaum C."/>
            <person name="Birren B."/>
        </authorList>
    </citation>
    <scope>NUCLEOTIDE SEQUENCE [LARGE SCALE GENOMIC DNA]</scope>
    <source>
        <strain evidence="11">1006PhL</strain>
    </source>
</reference>
<dbReference type="Proteomes" id="UP000014254">
    <property type="component" value="Unassembled WGS sequence"/>
</dbReference>
<comment type="subcellular location">
    <subcellularLocation>
        <location evidence="1">Nucleus</location>
    </subcellularLocation>
</comment>
<dbReference type="AlphaFoldDB" id="S2J9L6"/>
<organism evidence="10 11">
    <name type="scientific">Mucor circinelloides f. circinelloides (strain 1006PhL)</name>
    <name type="common">Mucormycosis agent</name>
    <name type="synonym">Calyptromyces circinelloides</name>
    <dbReference type="NCBI Taxonomy" id="1220926"/>
    <lineage>
        <taxon>Eukaryota</taxon>
        <taxon>Fungi</taxon>
        <taxon>Fungi incertae sedis</taxon>
        <taxon>Mucoromycota</taxon>
        <taxon>Mucoromycotina</taxon>
        <taxon>Mucoromycetes</taxon>
        <taxon>Mucorales</taxon>
        <taxon>Mucorineae</taxon>
        <taxon>Mucoraceae</taxon>
        <taxon>Mucor</taxon>
    </lineage>
</organism>